<name>A0A502DTP5_9BURK</name>
<evidence type="ECO:0000256" key="1">
    <source>
        <dbReference type="ARBA" id="ARBA00004170"/>
    </source>
</evidence>
<dbReference type="OrthoDB" id="9766486at2"/>
<keyword evidence="3 10" id="KW-0436">Ligase</keyword>
<dbReference type="InterPro" id="IPR025110">
    <property type="entry name" value="AMP-bd_C"/>
</dbReference>
<proteinExistence type="predicted"/>
<evidence type="ECO:0000313" key="10">
    <source>
        <dbReference type="EMBL" id="TPG27682.1"/>
    </source>
</evidence>
<dbReference type="PANTHER" id="PTHR43767:SF8">
    <property type="entry name" value="LONG-CHAIN-FATTY-ACID--COA LIGASE"/>
    <property type="match status" value="1"/>
</dbReference>
<dbReference type="EMBL" id="RCZI01000003">
    <property type="protein sequence ID" value="TPG27682.1"/>
    <property type="molecule type" value="Genomic_DNA"/>
</dbReference>
<dbReference type="InterPro" id="IPR000873">
    <property type="entry name" value="AMP-dep_synth/lig_dom"/>
</dbReference>
<keyword evidence="4" id="KW-0472">Membrane</keyword>
<feature type="domain" description="AMP-dependent synthetase/ligase" evidence="8">
    <location>
        <begin position="38"/>
        <end position="423"/>
    </location>
</feature>
<evidence type="ECO:0000256" key="5">
    <source>
        <dbReference type="ARBA" id="ARBA00026121"/>
    </source>
</evidence>
<evidence type="ECO:0000256" key="3">
    <source>
        <dbReference type="ARBA" id="ARBA00022598"/>
    </source>
</evidence>
<evidence type="ECO:0000256" key="6">
    <source>
        <dbReference type="ARBA" id="ARBA00039545"/>
    </source>
</evidence>
<reference evidence="10 11" key="1">
    <citation type="journal article" date="2019" name="Environ. Microbiol.">
        <title>Species interactions and distinct microbial communities in high Arctic permafrost affected cryosols are associated with the CH4 and CO2 gas fluxes.</title>
        <authorList>
            <person name="Altshuler I."/>
            <person name="Hamel J."/>
            <person name="Turney S."/>
            <person name="Magnuson E."/>
            <person name="Levesque R."/>
            <person name="Greer C."/>
            <person name="Whyte L.G."/>
        </authorList>
    </citation>
    <scope>NUCLEOTIDE SEQUENCE [LARGE SCALE GENOMIC DNA]</scope>
    <source>
        <strain evidence="10 11">S06.C</strain>
    </source>
</reference>
<gene>
    <name evidence="10" type="ORF">EAH82_13020</name>
</gene>
<comment type="pathway">
    <text evidence="2">Lipid metabolism; fatty acid beta-oxidation.</text>
</comment>
<evidence type="ECO:0000256" key="7">
    <source>
        <dbReference type="ARBA" id="ARBA00042773"/>
    </source>
</evidence>
<evidence type="ECO:0000313" key="11">
    <source>
        <dbReference type="Proteomes" id="UP000319212"/>
    </source>
</evidence>
<dbReference type="InterPro" id="IPR045851">
    <property type="entry name" value="AMP-bd_C_sf"/>
</dbReference>
<evidence type="ECO:0000259" key="9">
    <source>
        <dbReference type="Pfam" id="PF13193"/>
    </source>
</evidence>
<comment type="subcellular location">
    <subcellularLocation>
        <location evidence="1">Membrane</location>
        <topology evidence="1">Peripheral membrane protein</topology>
    </subcellularLocation>
</comment>
<dbReference type="Gene3D" id="3.40.50.12780">
    <property type="entry name" value="N-terminal domain of ligase-like"/>
    <property type="match status" value="1"/>
</dbReference>
<evidence type="ECO:0000256" key="4">
    <source>
        <dbReference type="ARBA" id="ARBA00023136"/>
    </source>
</evidence>
<dbReference type="EC" id="6.2.1.3" evidence="5"/>
<dbReference type="RefSeq" id="WP_140842496.1">
    <property type="nucleotide sequence ID" value="NZ_RCZI01000003.1"/>
</dbReference>
<dbReference type="InterPro" id="IPR042099">
    <property type="entry name" value="ANL_N_sf"/>
</dbReference>
<organism evidence="10 11">
    <name type="scientific">Variovorax guangxiensis</name>
    <dbReference type="NCBI Taxonomy" id="1775474"/>
    <lineage>
        <taxon>Bacteria</taxon>
        <taxon>Pseudomonadati</taxon>
        <taxon>Pseudomonadota</taxon>
        <taxon>Betaproteobacteria</taxon>
        <taxon>Burkholderiales</taxon>
        <taxon>Comamonadaceae</taxon>
        <taxon>Variovorax</taxon>
    </lineage>
</organism>
<dbReference type="AlphaFoldDB" id="A0A502DTP5"/>
<dbReference type="InterPro" id="IPR020845">
    <property type="entry name" value="AMP-binding_CS"/>
</dbReference>
<dbReference type="Pfam" id="PF00501">
    <property type="entry name" value="AMP-binding"/>
    <property type="match status" value="1"/>
</dbReference>
<evidence type="ECO:0000256" key="2">
    <source>
        <dbReference type="ARBA" id="ARBA00005005"/>
    </source>
</evidence>
<evidence type="ECO:0000259" key="8">
    <source>
        <dbReference type="Pfam" id="PF00501"/>
    </source>
</evidence>
<accession>A0A502DTP5</accession>
<dbReference type="PANTHER" id="PTHR43767">
    <property type="entry name" value="LONG-CHAIN-FATTY-ACID--COA LIGASE"/>
    <property type="match status" value="1"/>
</dbReference>
<dbReference type="GO" id="GO:0016020">
    <property type="term" value="C:membrane"/>
    <property type="evidence" value="ECO:0007669"/>
    <property type="project" value="UniProtKB-SubCell"/>
</dbReference>
<dbReference type="Pfam" id="PF13193">
    <property type="entry name" value="AMP-binding_C"/>
    <property type="match status" value="1"/>
</dbReference>
<dbReference type="InterPro" id="IPR050237">
    <property type="entry name" value="ATP-dep_AMP-bd_enzyme"/>
</dbReference>
<feature type="domain" description="AMP-binding enzyme C-terminal" evidence="9">
    <location>
        <begin position="473"/>
        <end position="547"/>
    </location>
</feature>
<dbReference type="Gene3D" id="3.30.300.30">
    <property type="match status" value="1"/>
</dbReference>
<comment type="caution">
    <text evidence="10">The sequence shown here is derived from an EMBL/GenBank/DDBJ whole genome shotgun (WGS) entry which is preliminary data.</text>
</comment>
<sequence>MTTPIPNPWEASFPPSLRDYRIDLASLPANAAALAADAADRYQANTAFGFVLATGASTARTFKEVDALSDAFARYLVHDMGLQMGQVIAVQLPTSLHYPIAVFGAWKAGLIVTNVNPMYTERELRLQLEDSGAQILLASDMFLQVAQPVAAALGIHLMTASMWDFFAQPVAAAIREKLTASGDFTPTMAFTRMVDALRTGDELAKVGRRDHPVALYQYTGGTTGRSKGAVITHQNILATLKMTRDYLDAYDGPRSGETILTVLPLYHIFAFTVNFLLFFSLGARNVLVPNPRPISNLRSAFEQFEIEWMSGVDTLYVGLLNEPWFKTHPPKLRYAFSGGTALRPSTAEAWQKLVCPMLEGYGMTETTCIVSCNPPNQKPRLGSVGLPMPGCEVRIVDADGCSLALGERGELLVRGPQVIAGYLHAQQDSASAVLDGWLHTGDIAQFEPDGYVRIVDRKKDLILVSGFNVYPNEVEDVLSAHPGILEAAVIGVPDAVTGEAVRAHVVLRDTALTAEEIERYCRTQLTAYKVPKQLVFSAQLPKSPVGKVLRAQLRTAG</sequence>
<dbReference type="PROSITE" id="PS00455">
    <property type="entry name" value="AMP_BINDING"/>
    <property type="match status" value="1"/>
</dbReference>
<dbReference type="SUPFAM" id="SSF56801">
    <property type="entry name" value="Acetyl-CoA synthetase-like"/>
    <property type="match status" value="1"/>
</dbReference>
<dbReference type="Proteomes" id="UP000319212">
    <property type="component" value="Unassembled WGS sequence"/>
</dbReference>
<dbReference type="GO" id="GO:0004467">
    <property type="term" value="F:long-chain fatty acid-CoA ligase activity"/>
    <property type="evidence" value="ECO:0007669"/>
    <property type="project" value="UniProtKB-EC"/>
</dbReference>
<protein>
    <recommendedName>
        <fullName evidence="6">Long-chain-fatty-acid--CoA ligase</fullName>
        <ecNumber evidence="5">6.2.1.3</ecNumber>
    </recommendedName>
    <alternativeName>
        <fullName evidence="7">Long-chain acyl-CoA synthetase</fullName>
    </alternativeName>
</protein>